<evidence type="ECO:0000313" key="2">
    <source>
        <dbReference type="EMBL" id="KAJ1217960.1"/>
    </source>
</evidence>
<dbReference type="Proteomes" id="UP001066276">
    <property type="component" value="Chromosome 1_1"/>
</dbReference>
<dbReference type="EMBL" id="JANPWB010000001">
    <property type="protein sequence ID" value="KAJ1217960.1"/>
    <property type="molecule type" value="Genomic_DNA"/>
</dbReference>
<organism evidence="2 3">
    <name type="scientific">Pleurodeles waltl</name>
    <name type="common">Iberian ribbed newt</name>
    <dbReference type="NCBI Taxonomy" id="8319"/>
    <lineage>
        <taxon>Eukaryota</taxon>
        <taxon>Metazoa</taxon>
        <taxon>Chordata</taxon>
        <taxon>Craniata</taxon>
        <taxon>Vertebrata</taxon>
        <taxon>Euteleostomi</taxon>
        <taxon>Amphibia</taxon>
        <taxon>Batrachia</taxon>
        <taxon>Caudata</taxon>
        <taxon>Salamandroidea</taxon>
        <taxon>Salamandridae</taxon>
        <taxon>Pleurodelinae</taxon>
        <taxon>Pleurodeles</taxon>
    </lineage>
</organism>
<comment type="caution">
    <text evidence="2">The sequence shown here is derived from an EMBL/GenBank/DDBJ whole genome shotgun (WGS) entry which is preliminary data.</text>
</comment>
<evidence type="ECO:0000256" key="1">
    <source>
        <dbReference type="SAM" id="MobiDB-lite"/>
    </source>
</evidence>
<accession>A0AAV7WYV3</accession>
<proteinExistence type="predicted"/>
<dbReference type="AlphaFoldDB" id="A0AAV7WYV3"/>
<protein>
    <submittedName>
        <fullName evidence="2">Uncharacterized protein</fullName>
    </submittedName>
</protein>
<gene>
    <name evidence="2" type="ORF">NDU88_005547</name>
</gene>
<reference evidence="2" key="1">
    <citation type="journal article" date="2022" name="bioRxiv">
        <title>Sequencing and chromosome-scale assembly of the giantPleurodeles waltlgenome.</title>
        <authorList>
            <person name="Brown T."/>
            <person name="Elewa A."/>
            <person name="Iarovenko S."/>
            <person name="Subramanian E."/>
            <person name="Araus A.J."/>
            <person name="Petzold A."/>
            <person name="Susuki M."/>
            <person name="Suzuki K.-i.T."/>
            <person name="Hayashi T."/>
            <person name="Toyoda A."/>
            <person name="Oliveira C."/>
            <person name="Osipova E."/>
            <person name="Leigh N.D."/>
            <person name="Simon A."/>
            <person name="Yun M.H."/>
        </authorList>
    </citation>
    <scope>NUCLEOTIDE SEQUENCE</scope>
    <source>
        <strain evidence="2">20211129_DDA</strain>
        <tissue evidence="2">Liver</tissue>
    </source>
</reference>
<keyword evidence="3" id="KW-1185">Reference proteome</keyword>
<feature type="compositionally biased region" description="Polar residues" evidence="1">
    <location>
        <begin position="32"/>
        <end position="41"/>
    </location>
</feature>
<feature type="region of interest" description="Disordered" evidence="1">
    <location>
        <begin position="29"/>
        <end position="52"/>
    </location>
</feature>
<name>A0AAV7WYV3_PLEWA</name>
<sequence>MVESWCITGATAVVAAMAIPGTVVRRKYRPMNRSSQVQQRGPSRARALTDRRDISDAEPKLRSLESDRLGNPDLEPRLQEAQEKVAELTERLCPFDYRACTARAHTEGDRAGRLLAWLAYPARRSSLIVKLNLNLGTPLETQEEINAYFAAFYRSLYRSRPSVDTTQ</sequence>
<evidence type="ECO:0000313" key="3">
    <source>
        <dbReference type="Proteomes" id="UP001066276"/>
    </source>
</evidence>